<dbReference type="RefSeq" id="WP_162005108.1">
    <property type="nucleotide sequence ID" value="NZ_BKZW01000001.1"/>
</dbReference>
<sequence length="136" mass="15298">MIRSVLPCDQSFYPYHYTYPTPTPVVEPKTAILSIPVVADYCQAVKAKNYVKAYTFLDPSAATDRGQKLTQDTYIQMAKTSDVENGSIVDMQIDPASTDSTRVILTIDRSSSIHYHVHLTLKKVAKTWKITVLDRV</sequence>
<evidence type="ECO:0008006" key="3">
    <source>
        <dbReference type="Google" id="ProtNLM"/>
    </source>
</evidence>
<accession>A0A5J4KRR4</accession>
<evidence type="ECO:0000313" key="2">
    <source>
        <dbReference type="Proteomes" id="UP000326912"/>
    </source>
</evidence>
<dbReference type="Proteomes" id="UP000326912">
    <property type="component" value="Unassembled WGS sequence"/>
</dbReference>
<name>A0A5J4KRR4_9CHLR</name>
<reference evidence="1 2" key="1">
    <citation type="submission" date="2019-10" db="EMBL/GenBank/DDBJ databases">
        <title>Dictyobacter vulcani sp. nov., within the class Ktedonobacteria, isolated from soil of volcanic Mt. Zao.</title>
        <authorList>
            <person name="Zheng Y."/>
            <person name="Wang C.M."/>
            <person name="Sakai Y."/>
            <person name="Abe K."/>
            <person name="Yokota A."/>
            <person name="Yabe S."/>
        </authorList>
    </citation>
    <scope>NUCLEOTIDE SEQUENCE [LARGE SCALE GENOMIC DNA]</scope>
    <source>
        <strain evidence="1 2">W12</strain>
    </source>
</reference>
<proteinExistence type="predicted"/>
<keyword evidence="2" id="KW-1185">Reference proteome</keyword>
<protein>
    <recommendedName>
        <fullName evidence="3">DUF4878 domain-containing protein</fullName>
    </recommendedName>
</protein>
<dbReference type="AlphaFoldDB" id="A0A5J4KRR4"/>
<dbReference type="EMBL" id="BKZW01000001">
    <property type="protein sequence ID" value="GER87856.1"/>
    <property type="molecule type" value="Genomic_DNA"/>
</dbReference>
<gene>
    <name evidence="1" type="ORF">KDW_20180</name>
</gene>
<evidence type="ECO:0000313" key="1">
    <source>
        <dbReference type="EMBL" id="GER87856.1"/>
    </source>
</evidence>
<organism evidence="1 2">
    <name type="scientific">Dictyobacter vulcani</name>
    <dbReference type="NCBI Taxonomy" id="2607529"/>
    <lineage>
        <taxon>Bacteria</taxon>
        <taxon>Bacillati</taxon>
        <taxon>Chloroflexota</taxon>
        <taxon>Ktedonobacteria</taxon>
        <taxon>Ktedonobacterales</taxon>
        <taxon>Dictyobacteraceae</taxon>
        <taxon>Dictyobacter</taxon>
    </lineage>
</organism>
<comment type="caution">
    <text evidence="1">The sequence shown here is derived from an EMBL/GenBank/DDBJ whole genome shotgun (WGS) entry which is preliminary data.</text>
</comment>